<protein>
    <submittedName>
        <fullName evidence="1">Uncharacterized protein</fullName>
    </submittedName>
</protein>
<gene>
    <name evidence="1" type="ORF">I4F81_000716</name>
</gene>
<dbReference type="EMBL" id="CM020618">
    <property type="protein sequence ID" value="KAK1858103.1"/>
    <property type="molecule type" value="Genomic_DNA"/>
</dbReference>
<dbReference type="Proteomes" id="UP000798662">
    <property type="component" value="Chromosome 1"/>
</dbReference>
<reference evidence="1" key="1">
    <citation type="submission" date="2019-11" db="EMBL/GenBank/DDBJ databases">
        <title>Nori genome reveals adaptations in red seaweeds to the harsh intertidal environment.</title>
        <authorList>
            <person name="Wang D."/>
            <person name="Mao Y."/>
        </authorList>
    </citation>
    <scope>NUCLEOTIDE SEQUENCE</scope>
    <source>
        <tissue evidence="1">Gametophyte</tissue>
    </source>
</reference>
<organism evidence="1 2">
    <name type="scientific">Pyropia yezoensis</name>
    <name type="common">Susabi-nori</name>
    <name type="synonym">Porphyra yezoensis</name>
    <dbReference type="NCBI Taxonomy" id="2788"/>
    <lineage>
        <taxon>Eukaryota</taxon>
        <taxon>Rhodophyta</taxon>
        <taxon>Bangiophyceae</taxon>
        <taxon>Bangiales</taxon>
        <taxon>Bangiaceae</taxon>
        <taxon>Pyropia</taxon>
    </lineage>
</organism>
<proteinExistence type="predicted"/>
<keyword evidence="2" id="KW-1185">Reference proteome</keyword>
<accession>A0ACC3BKF8</accession>
<comment type="caution">
    <text evidence="1">The sequence shown here is derived from an EMBL/GenBank/DDBJ whole genome shotgun (WGS) entry which is preliminary data.</text>
</comment>
<name>A0ACC3BKF8_PYRYE</name>
<evidence type="ECO:0000313" key="1">
    <source>
        <dbReference type="EMBL" id="KAK1858103.1"/>
    </source>
</evidence>
<evidence type="ECO:0000313" key="2">
    <source>
        <dbReference type="Proteomes" id="UP000798662"/>
    </source>
</evidence>
<sequence>MQHKAVCAVLHFGCDHPPCCPLCFRAGPAHPAGRPLHEPRPNVPAMMLRSSALVLRVLFRRLPMHAYRASSTASARPVQDMPVPSISAPVSYSERSTWLSLTAAALTAAASVCLGLLTVSTSQHFSSTEAQFGMMESKMDKLESSLENKMDKLESSLENKMDAQENEMDQMVSSTRAQLDMLNMRARLQDLRAHCLSDSLPDDPKSWLFSLKATNFDKLKTEEDVLRLELHLRMMQKARGKIFDAVEEVRSWLDHVGK</sequence>